<evidence type="ECO:0000259" key="3">
    <source>
        <dbReference type="PROSITE" id="PS51736"/>
    </source>
</evidence>
<feature type="domain" description="Resolvase/invertase-type recombinase catalytic" evidence="3">
    <location>
        <begin position="1"/>
        <end position="61"/>
    </location>
</feature>
<dbReference type="AlphaFoldDB" id="A0A516GEF3"/>
<dbReference type="InterPro" id="IPR038109">
    <property type="entry name" value="DNA_bind_recomb_sf"/>
</dbReference>
<evidence type="ECO:0000259" key="4">
    <source>
        <dbReference type="PROSITE" id="PS51737"/>
    </source>
</evidence>
<accession>A0A516GEF3</accession>
<dbReference type="PROSITE" id="PS51737">
    <property type="entry name" value="RECOMBINASE_DNA_BIND"/>
    <property type="match status" value="1"/>
</dbReference>
<dbReference type="Pfam" id="PF00239">
    <property type="entry name" value="Resolvase"/>
    <property type="match status" value="1"/>
</dbReference>
<dbReference type="InterPro" id="IPR011109">
    <property type="entry name" value="DNA_bind_recombinase_dom"/>
</dbReference>
<evidence type="ECO:0000313" key="5">
    <source>
        <dbReference type="EMBL" id="QDO89913.1"/>
    </source>
</evidence>
<dbReference type="InterPro" id="IPR006119">
    <property type="entry name" value="Resolv_N"/>
</dbReference>
<evidence type="ECO:0000313" key="6">
    <source>
        <dbReference type="Proteomes" id="UP000315395"/>
    </source>
</evidence>
<name>A0A516GEF3_9MICO</name>
<dbReference type="PANTHER" id="PTHR30461:SF2">
    <property type="entry name" value="SERINE RECOMBINASE PINE-RELATED"/>
    <property type="match status" value="1"/>
</dbReference>
<dbReference type="InterPro" id="IPR036162">
    <property type="entry name" value="Resolvase-like_N_sf"/>
</dbReference>
<dbReference type="GO" id="GO:0000150">
    <property type="term" value="F:DNA strand exchange activity"/>
    <property type="evidence" value="ECO:0007669"/>
    <property type="project" value="InterPro"/>
</dbReference>
<dbReference type="OrthoDB" id="3217513at2"/>
<proteinExistence type="predicted"/>
<dbReference type="Proteomes" id="UP000315395">
    <property type="component" value="Chromosome"/>
</dbReference>
<dbReference type="Gene3D" id="3.90.1750.20">
    <property type="entry name" value="Putative Large Serine Recombinase, Chain B, Domain 2"/>
    <property type="match status" value="1"/>
</dbReference>
<dbReference type="SUPFAM" id="SSF53041">
    <property type="entry name" value="Resolvase-like"/>
    <property type="match status" value="1"/>
</dbReference>
<dbReference type="InterPro" id="IPR050639">
    <property type="entry name" value="SSR_resolvase"/>
</dbReference>
<sequence length="434" mass="47359">MNLLEELAGNGCAVAFIDEGIDTSTAAGTMHSQILSAVAQFERNRISERTRSGRRAAAEAGRFVGSTPPYGYRVTGGHGDRHLVVEETQARAIRLIYRRLVVERVQAKHVAAELNESRLPPALKDTWDAATLRRWAKDEGHIRNAAGTWTFDGVDVPIPPILTPTEAAVWRAWSSESRSNFPARAPQTYLLSDFVRMPCGRRAMGRTVTGQEPTYSCRDRLTAGVPGHLDCKNLHAPTLESTVIHEVRARLLQPAVLRAAVSGASRGVSAGTQLVQLQQELDSLDDSIAEEMALLRESGLRRESVARVLRPLKDQQEGLQAKARALRRRLAEEAAGPGPRQIREAVDQLSAGLATDEPALWRQVLDTLNVVVHIVEHVECDECGGSGYLALPPGQGRRWAQRCPGCLRGKVPVLEIEMDDVVALAVADGLQEVG</sequence>
<dbReference type="GO" id="GO:0003677">
    <property type="term" value="F:DNA binding"/>
    <property type="evidence" value="ECO:0007669"/>
    <property type="project" value="UniProtKB-KW"/>
</dbReference>
<organism evidence="5 6">
    <name type="scientific">Ornithinimicrobium ciconiae</name>
    <dbReference type="NCBI Taxonomy" id="2594265"/>
    <lineage>
        <taxon>Bacteria</taxon>
        <taxon>Bacillati</taxon>
        <taxon>Actinomycetota</taxon>
        <taxon>Actinomycetes</taxon>
        <taxon>Micrococcales</taxon>
        <taxon>Ornithinimicrobiaceae</taxon>
        <taxon>Ornithinimicrobium</taxon>
    </lineage>
</organism>
<dbReference type="PANTHER" id="PTHR30461">
    <property type="entry name" value="DNA-INVERTASE FROM LAMBDOID PROPHAGE"/>
    <property type="match status" value="1"/>
</dbReference>
<evidence type="ECO:0000256" key="2">
    <source>
        <dbReference type="ARBA" id="ARBA00023172"/>
    </source>
</evidence>
<keyword evidence="1" id="KW-0238">DNA-binding</keyword>
<protein>
    <recommendedName>
        <fullName evidence="7">Recombinase family protein</fullName>
    </recommendedName>
</protein>
<dbReference type="EMBL" id="CP041616">
    <property type="protein sequence ID" value="QDO89913.1"/>
    <property type="molecule type" value="Genomic_DNA"/>
</dbReference>
<dbReference type="KEGG" id="orz:FNH13_17585"/>
<evidence type="ECO:0000256" key="1">
    <source>
        <dbReference type="ARBA" id="ARBA00023125"/>
    </source>
</evidence>
<evidence type="ECO:0008006" key="7">
    <source>
        <dbReference type="Google" id="ProtNLM"/>
    </source>
</evidence>
<dbReference type="Gene3D" id="3.40.50.1390">
    <property type="entry name" value="Resolvase, N-terminal catalytic domain"/>
    <property type="match status" value="1"/>
</dbReference>
<reference evidence="5 6" key="1">
    <citation type="submission" date="2019-07" db="EMBL/GenBank/DDBJ databases">
        <title>complete genome sequencing of Ornithinimicrobium sp. H23M54.</title>
        <authorList>
            <person name="Bae J.-W."/>
            <person name="Lee S.-Y."/>
        </authorList>
    </citation>
    <scope>NUCLEOTIDE SEQUENCE [LARGE SCALE GENOMIC DNA]</scope>
    <source>
        <strain evidence="5 6">H23M54</strain>
    </source>
</reference>
<dbReference type="PROSITE" id="PS51736">
    <property type="entry name" value="RECOMBINASES_3"/>
    <property type="match status" value="1"/>
</dbReference>
<gene>
    <name evidence="5" type="ORF">FNH13_17585</name>
</gene>
<feature type="domain" description="Recombinase" evidence="4">
    <location>
        <begin position="69"/>
        <end position="180"/>
    </location>
</feature>
<keyword evidence="6" id="KW-1185">Reference proteome</keyword>
<keyword evidence="2" id="KW-0233">DNA recombination</keyword>